<organism evidence="3">
    <name type="scientific">marine metagenome</name>
    <dbReference type="NCBI Taxonomy" id="408172"/>
    <lineage>
        <taxon>unclassified sequences</taxon>
        <taxon>metagenomes</taxon>
        <taxon>ecological metagenomes</taxon>
    </lineage>
</organism>
<name>A0A381TC55_9ZZZZ</name>
<gene>
    <name evidence="3" type="ORF">METZ01_LOCUS64337</name>
</gene>
<dbReference type="PRINTS" id="PR00834">
    <property type="entry name" value="PROTEASES2C"/>
</dbReference>
<dbReference type="PANTHER" id="PTHR43343:SF3">
    <property type="entry name" value="PROTEASE DO-LIKE 8, CHLOROPLASTIC"/>
    <property type="match status" value="1"/>
</dbReference>
<dbReference type="GO" id="GO:0006508">
    <property type="term" value="P:proteolysis"/>
    <property type="evidence" value="ECO:0007669"/>
    <property type="project" value="UniProtKB-KW"/>
</dbReference>
<dbReference type="AlphaFoldDB" id="A0A381TC55"/>
<dbReference type="Pfam" id="PF13365">
    <property type="entry name" value="Trypsin_2"/>
    <property type="match status" value="1"/>
</dbReference>
<proteinExistence type="predicted"/>
<dbReference type="GO" id="GO:0004252">
    <property type="term" value="F:serine-type endopeptidase activity"/>
    <property type="evidence" value="ECO:0007669"/>
    <property type="project" value="InterPro"/>
</dbReference>
<dbReference type="InterPro" id="IPR051201">
    <property type="entry name" value="Chloro_Bact_Ser_Proteases"/>
</dbReference>
<dbReference type="InterPro" id="IPR001940">
    <property type="entry name" value="Peptidase_S1C"/>
</dbReference>
<reference evidence="3" key="1">
    <citation type="submission" date="2018-05" db="EMBL/GenBank/DDBJ databases">
        <authorList>
            <person name="Lanie J.A."/>
            <person name="Ng W.-L."/>
            <person name="Kazmierczak K.M."/>
            <person name="Andrzejewski T.M."/>
            <person name="Davidsen T.M."/>
            <person name="Wayne K.J."/>
            <person name="Tettelin H."/>
            <person name="Glass J.I."/>
            <person name="Rusch D."/>
            <person name="Podicherti R."/>
            <person name="Tsui H.-C.T."/>
            <person name="Winkler M.E."/>
        </authorList>
    </citation>
    <scope>NUCLEOTIDE SEQUENCE</scope>
</reference>
<keyword evidence="2" id="KW-0378">Hydrolase</keyword>
<dbReference type="SUPFAM" id="SSF50494">
    <property type="entry name" value="Trypsin-like serine proteases"/>
    <property type="match status" value="1"/>
</dbReference>
<evidence type="ECO:0000313" key="3">
    <source>
        <dbReference type="EMBL" id="SVA11483.1"/>
    </source>
</evidence>
<dbReference type="PANTHER" id="PTHR43343">
    <property type="entry name" value="PEPTIDASE S12"/>
    <property type="match status" value="1"/>
</dbReference>
<sequence length="313" mass="34672">MFSKVIWILQPLLILFISIFAAAADFNPKKIFSETSKAVVLITGFEPGQQEMSKGTGSIIRKDGFVLTNAHVIINKKENRPFNNLRVFLKPERISGNFKKDISLEYKAELIQFSEKLDLALLKIKFLSVNKLLHTLKFSDSNRVSIGDPVLAIGHPEQGGLWALTTGTISSQINNYGEISGKHVFQTETSFKRGNSGGPLIDSHGQIVGVNSIISRKATDGLAITGVNFSIKSRVAVNWLSSIGLKFKLASLKSDQNSQLSAVNNARIVPGKVVSKEPRILTKIRPYKDNGLLRQVEDEMKNMMDEIKKSNFN</sequence>
<protein>
    <recommendedName>
        <fullName evidence="4">Serine protease</fullName>
    </recommendedName>
</protein>
<keyword evidence="1" id="KW-0645">Protease</keyword>
<dbReference type="InterPro" id="IPR009003">
    <property type="entry name" value="Peptidase_S1_PA"/>
</dbReference>
<evidence type="ECO:0000256" key="1">
    <source>
        <dbReference type="ARBA" id="ARBA00022670"/>
    </source>
</evidence>
<evidence type="ECO:0000256" key="2">
    <source>
        <dbReference type="ARBA" id="ARBA00022801"/>
    </source>
</evidence>
<evidence type="ECO:0008006" key="4">
    <source>
        <dbReference type="Google" id="ProtNLM"/>
    </source>
</evidence>
<accession>A0A381TC55</accession>
<dbReference type="Gene3D" id="2.40.10.120">
    <property type="match status" value="1"/>
</dbReference>
<dbReference type="EMBL" id="UINC01004062">
    <property type="protein sequence ID" value="SVA11483.1"/>
    <property type="molecule type" value="Genomic_DNA"/>
</dbReference>